<protein>
    <submittedName>
        <fullName evidence="2">Uncharacterized protein</fullName>
    </submittedName>
</protein>
<evidence type="ECO:0000313" key="3">
    <source>
        <dbReference type="Proteomes" id="UP000481153"/>
    </source>
</evidence>
<dbReference type="EMBL" id="VJMJ01000364">
    <property type="protein sequence ID" value="KAF0721805.1"/>
    <property type="molecule type" value="Genomic_DNA"/>
</dbReference>
<dbReference type="Proteomes" id="UP000481153">
    <property type="component" value="Unassembled WGS sequence"/>
</dbReference>
<organism evidence="2 3">
    <name type="scientific">Aphanomyces euteiches</name>
    <dbReference type="NCBI Taxonomy" id="100861"/>
    <lineage>
        <taxon>Eukaryota</taxon>
        <taxon>Sar</taxon>
        <taxon>Stramenopiles</taxon>
        <taxon>Oomycota</taxon>
        <taxon>Saprolegniomycetes</taxon>
        <taxon>Saprolegniales</taxon>
        <taxon>Verrucalvaceae</taxon>
        <taxon>Aphanomyces</taxon>
    </lineage>
</organism>
<proteinExistence type="predicted"/>
<gene>
    <name evidence="2" type="ORF">Ae201684_018911</name>
</gene>
<dbReference type="AlphaFoldDB" id="A0A6G0W4B7"/>
<accession>A0A6G0W4B7</accession>
<comment type="caution">
    <text evidence="2">The sequence shown here is derived from an EMBL/GenBank/DDBJ whole genome shotgun (WGS) entry which is preliminary data.</text>
</comment>
<name>A0A6G0W4B7_9STRA</name>
<feature type="region of interest" description="Disordered" evidence="1">
    <location>
        <begin position="1"/>
        <end position="21"/>
    </location>
</feature>
<reference evidence="2 3" key="1">
    <citation type="submission" date="2019-07" db="EMBL/GenBank/DDBJ databases">
        <title>Genomics analysis of Aphanomyces spp. identifies a new class of oomycete effector associated with host adaptation.</title>
        <authorList>
            <person name="Gaulin E."/>
        </authorList>
    </citation>
    <scope>NUCLEOTIDE SEQUENCE [LARGE SCALE GENOMIC DNA]</scope>
    <source>
        <strain evidence="2 3">ATCC 201684</strain>
    </source>
</reference>
<keyword evidence="3" id="KW-1185">Reference proteome</keyword>
<evidence type="ECO:0000256" key="1">
    <source>
        <dbReference type="SAM" id="MobiDB-lite"/>
    </source>
</evidence>
<evidence type="ECO:0000313" key="2">
    <source>
        <dbReference type="EMBL" id="KAF0721805.1"/>
    </source>
</evidence>
<feature type="region of interest" description="Disordered" evidence="1">
    <location>
        <begin position="68"/>
        <end position="92"/>
    </location>
</feature>
<sequence length="141" mass="16004">MTKFIKGEKLSQRQSKTTEEYDERDVLLTDIRARIDDYEQVGAEKRQAAKRKTEGIQNSGLVMRQLAMDELASSSSDLPNKKKSKRPAPTVNINALVETIQTAIDEKKQREKRVETLQSSAWNSIVNKPLVKLRSSKRTSA</sequence>
<dbReference type="VEuPathDB" id="FungiDB:AeMF1_005827"/>